<evidence type="ECO:0000313" key="2">
    <source>
        <dbReference type="EMBL" id="MBD2859237.1"/>
    </source>
</evidence>
<dbReference type="EMBL" id="JACXLD010000004">
    <property type="protein sequence ID" value="MBD2859237.1"/>
    <property type="molecule type" value="Genomic_DNA"/>
</dbReference>
<keyword evidence="1" id="KW-1277">Toxin-antitoxin system</keyword>
<comment type="caution">
    <text evidence="2">The sequence shown here is derived from an EMBL/GenBank/DDBJ whole genome shotgun (WGS) entry which is preliminary data.</text>
</comment>
<keyword evidence="3" id="KW-1185">Reference proteome</keyword>
<organism evidence="2 3">
    <name type="scientific">Spongiibacter pelagi</name>
    <dbReference type="NCBI Taxonomy" id="2760804"/>
    <lineage>
        <taxon>Bacteria</taxon>
        <taxon>Pseudomonadati</taxon>
        <taxon>Pseudomonadota</taxon>
        <taxon>Gammaproteobacteria</taxon>
        <taxon>Cellvibrionales</taxon>
        <taxon>Spongiibacteraceae</taxon>
        <taxon>Spongiibacter</taxon>
    </lineage>
</organism>
<dbReference type="InterPro" id="IPR035093">
    <property type="entry name" value="RelE/ParE_toxin_dom_sf"/>
</dbReference>
<accession>A0A927C3B6</accession>
<dbReference type="Gene3D" id="3.30.2310.20">
    <property type="entry name" value="RelE-like"/>
    <property type="match status" value="1"/>
</dbReference>
<dbReference type="Proteomes" id="UP000610558">
    <property type="component" value="Unassembled WGS sequence"/>
</dbReference>
<evidence type="ECO:0000256" key="1">
    <source>
        <dbReference type="ARBA" id="ARBA00022649"/>
    </source>
</evidence>
<protein>
    <submittedName>
        <fullName evidence="2">Type II toxin-antitoxin system RelE/ParE family toxin</fullName>
    </submittedName>
</protein>
<sequence length="98" mass="11465">MRYSLRLRDEAGKDIEDAASWYEAQLSGLGQSFLDILEEIFSSILESPLAYPMIYRNIHRAVLPKFPFSVFYFVRDTTIVVIAVMHGSRHPSTWQRRR</sequence>
<evidence type="ECO:0000313" key="3">
    <source>
        <dbReference type="Proteomes" id="UP000610558"/>
    </source>
</evidence>
<gene>
    <name evidence="2" type="ORF">IB286_09480</name>
</gene>
<dbReference type="Pfam" id="PF05016">
    <property type="entry name" value="ParE_toxin"/>
    <property type="match status" value="1"/>
</dbReference>
<dbReference type="AlphaFoldDB" id="A0A927C3B6"/>
<dbReference type="InterPro" id="IPR007712">
    <property type="entry name" value="RelE/ParE_toxin"/>
</dbReference>
<proteinExistence type="predicted"/>
<name>A0A927C3B6_9GAMM</name>
<reference evidence="2" key="1">
    <citation type="submission" date="2020-09" db="EMBL/GenBank/DDBJ databases">
        <authorList>
            <person name="Yoon J.-W."/>
        </authorList>
    </citation>
    <scope>NUCLEOTIDE SEQUENCE</scope>
    <source>
        <strain evidence="2">KMU-158</strain>
    </source>
</reference>
<dbReference type="RefSeq" id="WP_190764816.1">
    <property type="nucleotide sequence ID" value="NZ_JACXLD010000004.1"/>
</dbReference>